<keyword evidence="1" id="KW-0378">Hydrolase</keyword>
<feature type="domain" description="AB hydrolase-1" evidence="2">
    <location>
        <begin position="29"/>
        <end position="163"/>
    </location>
</feature>
<evidence type="ECO:0000256" key="1">
    <source>
        <dbReference type="ARBA" id="ARBA00022801"/>
    </source>
</evidence>
<dbReference type="AlphaFoldDB" id="A0AAU9UU43"/>
<evidence type="ECO:0000313" key="4">
    <source>
        <dbReference type="Proteomes" id="UP001153954"/>
    </source>
</evidence>
<dbReference type="SUPFAM" id="SSF53474">
    <property type="entry name" value="alpha/beta-Hydrolases"/>
    <property type="match status" value="1"/>
</dbReference>
<evidence type="ECO:0000313" key="3">
    <source>
        <dbReference type="EMBL" id="CAH2101421.1"/>
    </source>
</evidence>
<comment type="caution">
    <text evidence="3">The sequence shown here is derived from an EMBL/GenBank/DDBJ whole genome shotgun (WGS) entry which is preliminary data.</text>
</comment>
<dbReference type="InterPro" id="IPR050266">
    <property type="entry name" value="AB_hydrolase_sf"/>
</dbReference>
<dbReference type="InterPro" id="IPR000073">
    <property type="entry name" value="AB_hydrolase_1"/>
</dbReference>
<accession>A0AAU9UU43</accession>
<dbReference type="Proteomes" id="UP001153954">
    <property type="component" value="Unassembled WGS sequence"/>
</dbReference>
<protein>
    <recommendedName>
        <fullName evidence="2">AB hydrolase-1 domain-containing protein</fullName>
    </recommendedName>
</protein>
<dbReference type="InterPro" id="IPR029058">
    <property type="entry name" value="AB_hydrolase_fold"/>
</dbReference>
<dbReference type="PANTHER" id="PTHR43798">
    <property type="entry name" value="MONOACYLGLYCEROL LIPASE"/>
    <property type="match status" value="1"/>
</dbReference>
<sequence length="307" mass="35341">MSSKTNELFIECKWGKIACISCGDPKKSPVLLIHGYMDTAATFIPILKHLPDTYYYVALDLPGHGKSDPFPVGPIITQAHQVYAVHQVINHLKWDTFMCMTHSVGFIVGVLYNYLYPFKMSKMVNLDPGPPISTYCAPYYIPHLWYDHSYGDYYKNYSRWEKDRTKEYTYEQVINLLVKNRKVNEEQSAILLSRALIPVGDNKYRLSWEPTMKKVTAIPFTEEMFISIVTTNAPPMLNIAASEDHTVDYFKKKGVRLMNIFKESMKNFTIINVDGPHDIHVIKPEVFVDKIIDFLNSDVKNVPLAKL</sequence>
<organism evidence="3 4">
    <name type="scientific">Euphydryas editha</name>
    <name type="common">Edith's checkerspot</name>
    <dbReference type="NCBI Taxonomy" id="104508"/>
    <lineage>
        <taxon>Eukaryota</taxon>
        <taxon>Metazoa</taxon>
        <taxon>Ecdysozoa</taxon>
        <taxon>Arthropoda</taxon>
        <taxon>Hexapoda</taxon>
        <taxon>Insecta</taxon>
        <taxon>Pterygota</taxon>
        <taxon>Neoptera</taxon>
        <taxon>Endopterygota</taxon>
        <taxon>Lepidoptera</taxon>
        <taxon>Glossata</taxon>
        <taxon>Ditrysia</taxon>
        <taxon>Papilionoidea</taxon>
        <taxon>Nymphalidae</taxon>
        <taxon>Nymphalinae</taxon>
        <taxon>Euphydryas</taxon>
    </lineage>
</organism>
<keyword evidence="4" id="KW-1185">Reference proteome</keyword>
<dbReference type="Gene3D" id="3.40.50.1820">
    <property type="entry name" value="alpha/beta hydrolase"/>
    <property type="match status" value="1"/>
</dbReference>
<dbReference type="EMBL" id="CAKOGL010000023">
    <property type="protein sequence ID" value="CAH2101421.1"/>
    <property type="molecule type" value="Genomic_DNA"/>
</dbReference>
<dbReference type="Pfam" id="PF00561">
    <property type="entry name" value="Abhydrolase_1"/>
    <property type="match status" value="1"/>
</dbReference>
<evidence type="ECO:0000259" key="2">
    <source>
        <dbReference type="Pfam" id="PF00561"/>
    </source>
</evidence>
<dbReference type="PANTHER" id="PTHR43798:SF31">
    <property type="entry name" value="AB HYDROLASE SUPERFAMILY PROTEIN YCLE"/>
    <property type="match status" value="1"/>
</dbReference>
<dbReference type="GO" id="GO:0016020">
    <property type="term" value="C:membrane"/>
    <property type="evidence" value="ECO:0007669"/>
    <property type="project" value="TreeGrafter"/>
</dbReference>
<gene>
    <name evidence="3" type="ORF">EEDITHA_LOCUS16181</name>
</gene>
<proteinExistence type="predicted"/>
<name>A0AAU9UU43_EUPED</name>
<reference evidence="3" key="1">
    <citation type="submission" date="2022-03" db="EMBL/GenBank/DDBJ databases">
        <authorList>
            <person name="Tunstrom K."/>
        </authorList>
    </citation>
    <scope>NUCLEOTIDE SEQUENCE</scope>
</reference>